<reference evidence="2 3" key="1">
    <citation type="journal article" date="2018" name="Front. Plant Sci.">
        <title>Red Clover (Trifolium pratense) and Zigzag Clover (T. medium) - A Picture of Genomic Similarities and Differences.</title>
        <authorList>
            <person name="Dluhosova J."/>
            <person name="Istvanek J."/>
            <person name="Nedelnik J."/>
            <person name="Repkova J."/>
        </authorList>
    </citation>
    <scope>NUCLEOTIDE SEQUENCE [LARGE SCALE GENOMIC DNA]</scope>
    <source>
        <strain evidence="3">cv. 10/8</strain>
        <tissue evidence="2">Leaf</tissue>
    </source>
</reference>
<name>A0A392RVQ1_9FABA</name>
<evidence type="ECO:0000256" key="1">
    <source>
        <dbReference type="SAM" id="MobiDB-lite"/>
    </source>
</evidence>
<dbReference type="EMBL" id="LXQA010282995">
    <property type="protein sequence ID" value="MCI40703.1"/>
    <property type="molecule type" value="Genomic_DNA"/>
</dbReference>
<keyword evidence="3" id="KW-1185">Reference proteome</keyword>
<protein>
    <submittedName>
        <fullName evidence="2">Uncharacterized protein</fullName>
    </submittedName>
</protein>
<sequence length="119" mass="12991">EPDYAETEKKWGNFIRAENGYLGGGAASNKWLRGGMNTVAEARNGASDPLANANSSINNSWKHSLFGRVKVTCDPTTKKMSFFKGQTDVGNSARTSETQWAPLIFNEQDKQDAESSSNV</sequence>
<evidence type="ECO:0000313" key="3">
    <source>
        <dbReference type="Proteomes" id="UP000265520"/>
    </source>
</evidence>
<dbReference type="Proteomes" id="UP000265520">
    <property type="component" value="Unassembled WGS sequence"/>
</dbReference>
<accession>A0A392RVQ1</accession>
<organism evidence="2 3">
    <name type="scientific">Trifolium medium</name>
    <dbReference type="NCBI Taxonomy" id="97028"/>
    <lineage>
        <taxon>Eukaryota</taxon>
        <taxon>Viridiplantae</taxon>
        <taxon>Streptophyta</taxon>
        <taxon>Embryophyta</taxon>
        <taxon>Tracheophyta</taxon>
        <taxon>Spermatophyta</taxon>
        <taxon>Magnoliopsida</taxon>
        <taxon>eudicotyledons</taxon>
        <taxon>Gunneridae</taxon>
        <taxon>Pentapetalae</taxon>
        <taxon>rosids</taxon>
        <taxon>fabids</taxon>
        <taxon>Fabales</taxon>
        <taxon>Fabaceae</taxon>
        <taxon>Papilionoideae</taxon>
        <taxon>50 kb inversion clade</taxon>
        <taxon>NPAAA clade</taxon>
        <taxon>Hologalegina</taxon>
        <taxon>IRL clade</taxon>
        <taxon>Trifolieae</taxon>
        <taxon>Trifolium</taxon>
    </lineage>
</organism>
<comment type="caution">
    <text evidence="2">The sequence shown here is derived from an EMBL/GenBank/DDBJ whole genome shotgun (WGS) entry which is preliminary data.</text>
</comment>
<feature type="non-terminal residue" evidence="2">
    <location>
        <position position="1"/>
    </location>
</feature>
<evidence type="ECO:0000313" key="2">
    <source>
        <dbReference type="EMBL" id="MCI40703.1"/>
    </source>
</evidence>
<dbReference type="AlphaFoldDB" id="A0A392RVQ1"/>
<feature type="compositionally biased region" description="Polar residues" evidence="1">
    <location>
        <begin position="88"/>
        <end position="99"/>
    </location>
</feature>
<proteinExistence type="predicted"/>
<feature type="non-terminal residue" evidence="2">
    <location>
        <position position="119"/>
    </location>
</feature>
<feature type="region of interest" description="Disordered" evidence="1">
    <location>
        <begin position="81"/>
        <end position="119"/>
    </location>
</feature>